<gene>
    <name evidence="18" type="primary">dacC</name>
    <name evidence="18" type="ORF">NSMM_400015</name>
</gene>
<dbReference type="GO" id="GO:0006508">
    <property type="term" value="P:proteolysis"/>
    <property type="evidence" value="ECO:0007669"/>
    <property type="project" value="UniProtKB-KW"/>
</dbReference>
<proteinExistence type="inferred from homology"/>
<evidence type="ECO:0000256" key="11">
    <source>
        <dbReference type="ARBA" id="ARBA00023316"/>
    </source>
</evidence>
<dbReference type="PRINTS" id="PR00725">
    <property type="entry name" value="DADACBPTASE1"/>
</dbReference>
<dbReference type="Gene3D" id="3.40.710.10">
    <property type="entry name" value="DD-peptidase/beta-lactamase superfamily"/>
    <property type="match status" value="1"/>
</dbReference>
<feature type="transmembrane region" description="Helical" evidence="16">
    <location>
        <begin position="21"/>
        <end position="41"/>
    </location>
</feature>
<dbReference type="EMBL" id="FMWO01000048">
    <property type="protein sequence ID" value="SCZ85537.1"/>
    <property type="molecule type" value="Genomic_DNA"/>
</dbReference>
<evidence type="ECO:0000256" key="7">
    <source>
        <dbReference type="ARBA" id="ARBA00022729"/>
    </source>
</evidence>
<feature type="active site" description="Proton acceptor" evidence="13">
    <location>
        <position position="80"/>
    </location>
</feature>
<evidence type="ECO:0000256" key="14">
    <source>
        <dbReference type="PIRSR" id="PIRSR618044-2"/>
    </source>
</evidence>
<comment type="function">
    <text evidence="1">Removes C-terminal D-alanyl residues from sugar-peptide cell wall precursors.</text>
</comment>
<dbReference type="GO" id="GO:0009252">
    <property type="term" value="P:peptidoglycan biosynthetic process"/>
    <property type="evidence" value="ECO:0007669"/>
    <property type="project" value="UniProtKB-UniPathway"/>
</dbReference>
<evidence type="ECO:0000256" key="6">
    <source>
        <dbReference type="ARBA" id="ARBA00022670"/>
    </source>
</evidence>
<dbReference type="PANTHER" id="PTHR21581:SF6">
    <property type="entry name" value="TRAFFICKING PROTEIN PARTICLE COMPLEX SUBUNIT 12"/>
    <property type="match status" value="1"/>
</dbReference>
<dbReference type="UniPathway" id="UPA00219"/>
<dbReference type="InterPro" id="IPR001967">
    <property type="entry name" value="Peptidase_S11_N"/>
</dbReference>
<keyword evidence="5 18" id="KW-0121">Carboxypeptidase</keyword>
<feature type="active site" evidence="13">
    <location>
        <position position="137"/>
    </location>
</feature>
<evidence type="ECO:0000256" key="10">
    <source>
        <dbReference type="ARBA" id="ARBA00022984"/>
    </source>
</evidence>
<dbReference type="AlphaFoldDB" id="A0A1G5SEY5"/>
<evidence type="ECO:0000256" key="12">
    <source>
        <dbReference type="ARBA" id="ARBA00034000"/>
    </source>
</evidence>
<keyword evidence="10" id="KW-0573">Peptidoglycan synthesis</keyword>
<dbReference type="STRING" id="51642.NSMM_400015"/>
<protein>
    <recommendedName>
        <fullName evidence="4">serine-type D-Ala-D-Ala carboxypeptidase</fullName>
        <ecNumber evidence="4">3.4.16.4</ecNumber>
    </recommendedName>
</protein>
<evidence type="ECO:0000256" key="8">
    <source>
        <dbReference type="ARBA" id="ARBA00022801"/>
    </source>
</evidence>
<evidence type="ECO:0000256" key="13">
    <source>
        <dbReference type="PIRSR" id="PIRSR618044-1"/>
    </source>
</evidence>
<dbReference type="SMART" id="SM00936">
    <property type="entry name" value="PBP5_C"/>
    <property type="match status" value="1"/>
</dbReference>
<feature type="binding site" evidence="14">
    <location>
        <position position="239"/>
    </location>
    <ligand>
        <name>substrate</name>
    </ligand>
</feature>
<dbReference type="InterPro" id="IPR037167">
    <property type="entry name" value="Peptidase_S11_C_sf"/>
</dbReference>
<dbReference type="Pfam" id="PF07943">
    <property type="entry name" value="PBP5_C"/>
    <property type="match status" value="1"/>
</dbReference>
<evidence type="ECO:0000256" key="2">
    <source>
        <dbReference type="ARBA" id="ARBA00004752"/>
    </source>
</evidence>
<evidence type="ECO:0000256" key="1">
    <source>
        <dbReference type="ARBA" id="ARBA00003217"/>
    </source>
</evidence>
<keyword evidence="16" id="KW-0472">Membrane</keyword>
<evidence type="ECO:0000259" key="17">
    <source>
        <dbReference type="SMART" id="SM00936"/>
    </source>
</evidence>
<keyword evidence="7" id="KW-0732">Signal</keyword>
<dbReference type="GO" id="GO:0071555">
    <property type="term" value="P:cell wall organization"/>
    <property type="evidence" value="ECO:0007669"/>
    <property type="project" value="UniProtKB-KW"/>
</dbReference>
<keyword evidence="16" id="KW-0812">Transmembrane</keyword>
<accession>A0A1G5SEY5</accession>
<dbReference type="Gene3D" id="2.60.410.10">
    <property type="entry name" value="D-Ala-D-Ala carboxypeptidase, C-terminal domain"/>
    <property type="match status" value="1"/>
</dbReference>
<keyword evidence="19" id="KW-1185">Reference proteome</keyword>
<evidence type="ECO:0000313" key="18">
    <source>
        <dbReference type="EMBL" id="SCZ85537.1"/>
    </source>
</evidence>
<reference evidence="18 19" key="1">
    <citation type="submission" date="2016-10" db="EMBL/GenBank/DDBJ databases">
        <authorList>
            <person name="de Groot N.N."/>
        </authorList>
    </citation>
    <scope>NUCLEOTIDE SEQUENCE [LARGE SCALE GENOMIC DNA]</scope>
    <source>
        <strain evidence="18">1</strain>
    </source>
</reference>
<keyword evidence="8 18" id="KW-0378">Hydrolase</keyword>
<evidence type="ECO:0000256" key="15">
    <source>
        <dbReference type="RuleBase" id="RU004016"/>
    </source>
</evidence>
<keyword evidence="11" id="KW-0961">Cell wall biogenesis/degradation</keyword>
<evidence type="ECO:0000256" key="16">
    <source>
        <dbReference type="SAM" id="Phobius"/>
    </source>
</evidence>
<dbReference type="Proteomes" id="UP000198729">
    <property type="component" value="Unassembled WGS sequence"/>
</dbReference>
<dbReference type="SUPFAM" id="SSF56601">
    <property type="entry name" value="beta-lactamase/transpeptidase-like"/>
    <property type="match status" value="1"/>
</dbReference>
<dbReference type="PANTHER" id="PTHR21581">
    <property type="entry name" value="D-ALANYL-D-ALANINE CARBOXYPEPTIDASE"/>
    <property type="match status" value="1"/>
</dbReference>
<evidence type="ECO:0000256" key="5">
    <source>
        <dbReference type="ARBA" id="ARBA00022645"/>
    </source>
</evidence>
<sequence>MEFTCFPLQSEEPKSRQGLVVVIRHIFTFLLFLIMITPAVAQQPELTVAARSYVLSDFHSGQLLASHNPHERLDPASLTKLMTAYIVFFALKQERIALDQVVPVSEKSWRMEGSRMFIEPNKPVTVNELIHGMIIQSGNDACVALAELISGGEDVFVHLMNEQAKRLGMHNTHFTNTTGLTHSDHYSTAYDLNLLATAIIRDFPQYYPLYSQREYTYNGITQPNRNRLLWLDPNVDGVKTGWTKAAGYCLITSAKRDDRRLISVVMGTASPNARSTESQRLLNYGFQFFDTARPYKKYQTAADLRIWKGAQDKIKAGFDRDINFSLPRGQADKLKARMEYKQPLVAPVARGQQIGQVKFVLDGQEIAVYPLIALEKVDAANFAGRAWDNLKMLLN</sequence>
<evidence type="ECO:0000313" key="19">
    <source>
        <dbReference type="Proteomes" id="UP000198729"/>
    </source>
</evidence>
<comment type="pathway">
    <text evidence="2">Cell wall biogenesis; peptidoglycan biosynthesis.</text>
</comment>
<name>A0A1G5SEY5_9PROT</name>
<organism evidence="18 19">
    <name type="scientific">Nitrosomonas mobilis</name>
    <dbReference type="NCBI Taxonomy" id="51642"/>
    <lineage>
        <taxon>Bacteria</taxon>
        <taxon>Pseudomonadati</taxon>
        <taxon>Pseudomonadota</taxon>
        <taxon>Betaproteobacteria</taxon>
        <taxon>Nitrosomonadales</taxon>
        <taxon>Nitrosomonadaceae</taxon>
        <taxon>Nitrosomonas</taxon>
    </lineage>
</organism>
<keyword evidence="16" id="KW-1133">Transmembrane helix</keyword>
<dbReference type="SUPFAM" id="SSF69189">
    <property type="entry name" value="Penicillin-binding protein associated domain"/>
    <property type="match status" value="1"/>
</dbReference>
<keyword evidence="6" id="KW-0645">Protease</keyword>
<evidence type="ECO:0000256" key="4">
    <source>
        <dbReference type="ARBA" id="ARBA00012448"/>
    </source>
</evidence>
<dbReference type="GO" id="GO:0008360">
    <property type="term" value="P:regulation of cell shape"/>
    <property type="evidence" value="ECO:0007669"/>
    <property type="project" value="UniProtKB-KW"/>
</dbReference>
<comment type="similarity">
    <text evidence="3 15">Belongs to the peptidase S11 family.</text>
</comment>
<evidence type="ECO:0000256" key="9">
    <source>
        <dbReference type="ARBA" id="ARBA00022960"/>
    </source>
</evidence>
<dbReference type="EC" id="3.4.16.4" evidence="4"/>
<dbReference type="Pfam" id="PF00768">
    <property type="entry name" value="Peptidase_S11"/>
    <property type="match status" value="1"/>
</dbReference>
<dbReference type="InterPro" id="IPR018044">
    <property type="entry name" value="Peptidase_S11"/>
</dbReference>
<feature type="active site" description="Acyl-ester intermediate" evidence="13">
    <location>
        <position position="77"/>
    </location>
</feature>
<evidence type="ECO:0000256" key="3">
    <source>
        <dbReference type="ARBA" id="ARBA00007164"/>
    </source>
</evidence>
<dbReference type="InterPro" id="IPR015956">
    <property type="entry name" value="Peniciliin-bd_prot_C_sf"/>
</dbReference>
<dbReference type="InterPro" id="IPR012907">
    <property type="entry name" value="Peptidase_S11_C"/>
</dbReference>
<keyword evidence="9" id="KW-0133">Cell shape</keyword>
<feature type="domain" description="Peptidase S11 D-Ala-D-Ala carboxypeptidase A C-terminal" evidence="17">
    <location>
        <begin position="289"/>
        <end position="379"/>
    </location>
</feature>
<dbReference type="GO" id="GO:0009002">
    <property type="term" value="F:serine-type D-Ala-D-Ala carboxypeptidase activity"/>
    <property type="evidence" value="ECO:0007669"/>
    <property type="project" value="UniProtKB-EC"/>
</dbReference>
<dbReference type="InterPro" id="IPR012338">
    <property type="entry name" value="Beta-lactam/transpept-like"/>
</dbReference>
<comment type="catalytic activity">
    <reaction evidence="12">
        <text>Preferential cleavage: (Ac)2-L-Lys-D-Ala-|-D-Ala. Also transpeptidation of peptidyl-alanyl moieties that are N-acyl substituents of D-alanine.</text>
        <dbReference type="EC" id="3.4.16.4"/>
    </reaction>
</comment>